<evidence type="ECO:0000313" key="4">
    <source>
        <dbReference type="Proteomes" id="UP001177595"/>
    </source>
</evidence>
<geneLocation type="plasmid" evidence="3 4">
    <name>paPv4</name>
</geneLocation>
<gene>
    <name evidence="3" type="primary">traN</name>
    <name evidence="3" type="ORF">QE210_19605</name>
</gene>
<feature type="compositionally biased region" description="Polar residues" evidence="1">
    <location>
        <begin position="74"/>
        <end position="89"/>
    </location>
</feature>
<reference evidence="3" key="1">
    <citation type="submission" date="2023-04" db="EMBL/GenBank/DDBJ databases">
        <title>Genome dynamics across the evolutionary transition to endosymbiosis.</title>
        <authorList>
            <person name="Siozios S."/>
            <person name="Nadal-Jimenez P."/>
            <person name="Azagi T."/>
            <person name="Sprong H."/>
            <person name="Frost C.L."/>
            <person name="Parratt S.R."/>
            <person name="Taylor G."/>
            <person name="Brettell L."/>
            <person name="Lew K.C."/>
            <person name="Croft L."/>
            <person name="King K.C."/>
            <person name="Brockhurst M.A."/>
            <person name="Hypsa V."/>
            <person name="Novakova E."/>
            <person name="Darby A.C."/>
            <person name="Hurst G.D.D."/>
        </authorList>
    </citation>
    <scope>NUCLEOTIDE SEQUENCE</scope>
    <source>
        <strain evidence="3">APv</strain>
        <plasmid evidence="3">paPv4</plasmid>
    </source>
</reference>
<name>A0AA95GRN0_9GAMM</name>
<feature type="region of interest" description="Disordered" evidence="1">
    <location>
        <begin position="50"/>
        <end position="89"/>
    </location>
</feature>
<dbReference type="InterPro" id="IPR014121">
    <property type="entry name" value="TraN_Ftype"/>
</dbReference>
<proteinExistence type="predicted"/>
<evidence type="ECO:0000256" key="2">
    <source>
        <dbReference type="SAM" id="SignalP"/>
    </source>
</evidence>
<dbReference type="EMBL" id="CP123508">
    <property type="protein sequence ID" value="WGM03628.1"/>
    <property type="molecule type" value="Genomic_DNA"/>
</dbReference>
<dbReference type="NCBIfam" id="TIGR02750">
    <property type="entry name" value="TraN_Ftype"/>
    <property type="match status" value="1"/>
</dbReference>
<keyword evidence="3" id="KW-0614">Plasmid</keyword>
<dbReference type="Pfam" id="PF06986">
    <property type="entry name" value="F_T4SS_TraN"/>
    <property type="match status" value="1"/>
</dbReference>
<evidence type="ECO:0000256" key="1">
    <source>
        <dbReference type="SAM" id="MobiDB-lite"/>
    </source>
</evidence>
<feature type="signal peptide" evidence="2">
    <location>
        <begin position="1"/>
        <end position="24"/>
    </location>
</feature>
<feature type="chain" id="PRO_5041678549" evidence="2">
    <location>
        <begin position="25"/>
        <end position="609"/>
    </location>
</feature>
<evidence type="ECO:0000313" key="3">
    <source>
        <dbReference type="EMBL" id="WGM03628.1"/>
    </source>
</evidence>
<dbReference type="AlphaFoldDB" id="A0AA95GRN0"/>
<sequence>MVNRGGKGLSLLLIVGLISPASQANKEGDYRAGASFAKQVQKQGEETLKNAKPQKIIPNYHDNPQEADYYKGVTSGSDGNLKSEGATQWLNSDTGKAVNESLKHKPKDSLSPDAPFIQAGREIEKQADKLIGSPQRCQGQKIAHSEFTHYVCERDTAVEQVCTRHATIEGTSETKTKTVIREYQLQSLPYHKEGRQIVAVITPDVDGTIEKVTYTYQGCYRCYHSVGISGMGDSFIYWLGRGGDITGELHVTNRQFIKGKPIPFSHNDKSSSGAYRFNQPAKLTLRFTLKVTESIFHPKVVWKESCPFNKSEGKLIKTECLETGGNRTVERNGKTYSIYQACWRYKDTYQTQKADESSCKAYRDNPACTLINRKCAFTDENGNCLHENATFSCETRSEGTAMVCGGDLFCLDGSCEQKKTGQANDFKHAVSQLAAVAAAGKGGAASQAINVKAFTGEAQFCKKFAVGFSNCCQDSGWGHDIGLASCSEEEKALAKAKEKRLTVSVGEFCSEKVLGVCLAKKRSYCQFDSLLAQIIQQQGRAWQLGIGFGDPNHPDCRGITPEELQRIQFDNLDFSPFYADLMKNQRVPDNETLLENVKARLSERLEAAK</sequence>
<dbReference type="Proteomes" id="UP001177595">
    <property type="component" value="Plasmid paPv4"/>
</dbReference>
<organism evidence="3 4">
    <name type="scientific">Arsenophonus nasoniae</name>
    <name type="common">son-killer infecting Nasonia vitripennis</name>
    <dbReference type="NCBI Taxonomy" id="638"/>
    <lineage>
        <taxon>Bacteria</taxon>
        <taxon>Pseudomonadati</taxon>
        <taxon>Pseudomonadota</taxon>
        <taxon>Gammaproteobacteria</taxon>
        <taxon>Enterobacterales</taxon>
        <taxon>Morganellaceae</taxon>
        <taxon>Arsenophonus</taxon>
    </lineage>
</organism>
<protein>
    <submittedName>
        <fullName evidence="3">Type-F conjugative transfer system mating-pair stabilization protein TraN</fullName>
    </submittedName>
</protein>
<keyword evidence="2" id="KW-0732">Signal</keyword>
<dbReference type="RefSeq" id="WP_280626859.1">
    <property type="nucleotide sequence ID" value="NZ_CP123508.1"/>
</dbReference>
<accession>A0AA95GRN0</accession>